<keyword evidence="4 5" id="KW-0472">Membrane</keyword>
<dbReference type="GO" id="GO:0005783">
    <property type="term" value="C:endoplasmic reticulum"/>
    <property type="evidence" value="ECO:0007669"/>
    <property type="project" value="TreeGrafter"/>
</dbReference>
<dbReference type="RefSeq" id="XP_013178770.1">
    <property type="nucleotide sequence ID" value="XM_013323316.1"/>
</dbReference>
<feature type="transmembrane region" description="Helical" evidence="5">
    <location>
        <begin position="12"/>
        <end position="31"/>
    </location>
</feature>
<sequence length="349" mass="40363">MFFRRRSAAPKFFIAAVIGAVLYNELFVYHLQTIYWNVLKCPEDNLSCTKIMFIADPQIQGDTAVSPPLSYLFNWDSDRYLRSTFAVALKYFQPDVLVYLGDLMDEGSIATMEQFHGYVKRLSNIFQVSYPIIQVWLPGDNDIGGENEPIQSDKVKEFEAVFNQPDIITYRNISFFKVNGITYTYPRGTDDDNYKIVVSHYPVLWKTVFGKQVNDAIQPNIYFCAHEHKSKYIVKDKELRNIAGHALRLDDDILTVHRDGDLYEIYVPTCSYRMGTNRIGYGAAIVENKQLLRYTVLWSPQRFIDLFVYAGILIVFIVYIFVFTLSRMIFRCSPAQKSDATVPLLQIIN</sequence>
<name>A0AAJ7EIM5_PAPXU</name>
<evidence type="ECO:0000256" key="1">
    <source>
        <dbReference type="ARBA" id="ARBA00004141"/>
    </source>
</evidence>
<organism evidence="7">
    <name type="scientific">Papilio xuthus</name>
    <name type="common">Asian swallowtail butterfly</name>
    <dbReference type="NCBI Taxonomy" id="66420"/>
    <lineage>
        <taxon>Eukaryota</taxon>
        <taxon>Metazoa</taxon>
        <taxon>Ecdysozoa</taxon>
        <taxon>Arthropoda</taxon>
        <taxon>Hexapoda</taxon>
        <taxon>Insecta</taxon>
        <taxon>Pterygota</taxon>
        <taxon>Neoptera</taxon>
        <taxon>Endopterygota</taxon>
        <taxon>Lepidoptera</taxon>
        <taxon>Glossata</taxon>
        <taxon>Ditrysia</taxon>
        <taxon>Papilionoidea</taxon>
        <taxon>Papilionidae</taxon>
        <taxon>Papilioninae</taxon>
        <taxon>Papilio</taxon>
    </lineage>
</organism>
<feature type="transmembrane region" description="Helical" evidence="5">
    <location>
        <begin position="306"/>
        <end position="330"/>
    </location>
</feature>
<protein>
    <submittedName>
        <fullName evidence="7">Metallophosphoesterase 1</fullName>
    </submittedName>
</protein>
<dbReference type="InterPro" id="IPR029052">
    <property type="entry name" value="Metallo-depent_PP-like"/>
</dbReference>
<dbReference type="PANTHER" id="PTHR13315:SF4">
    <property type="entry name" value="METALLOPHOSPHOESTERASE, ISOFORM E"/>
    <property type="match status" value="1"/>
</dbReference>
<dbReference type="Gene3D" id="3.60.21.10">
    <property type="match status" value="1"/>
</dbReference>
<dbReference type="GO" id="GO:0006506">
    <property type="term" value="P:GPI anchor biosynthetic process"/>
    <property type="evidence" value="ECO:0007669"/>
    <property type="project" value="InterPro"/>
</dbReference>
<dbReference type="SUPFAM" id="SSF56300">
    <property type="entry name" value="Metallo-dependent phosphatases"/>
    <property type="match status" value="1"/>
</dbReference>
<dbReference type="GeneID" id="106125900"/>
<evidence type="ECO:0000256" key="4">
    <source>
        <dbReference type="ARBA" id="ARBA00023136"/>
    </source>
</evidence>
<dbReference type="GO" id="GO:0016787">
    <property type="term" value="F:hydrolase activity"/>
    <property type="evidence" value="ECO:0007669"/>
    <property type="project" value="InterPro"/>
</dbReference>
<gene>
    <name evidence="7" type="primary">LOC106125900</name>
</gene>
<dbReference type="PANTHER" id="PTHR13315">
    <property type="entry name" value="METALLO PHOSPHOESTERASE RELATED"/>
    <property type="match status" value="1"/>
</dbReference>
<feature type="domain" description="Calcineurin-like phosphoesterase" evidence="6">
    <location>
        <begin position="50"/>
        <end position="229"/>
    </location>
</feature>
<evidence type="ECO:0000259" key="6">
    <source>
        <dbReference type="Pfam" id="PF00149"/>
    </source>
</evidence>
<dbReference type="Pfam" id="PF00149">
    <property type="entry name" value="Metallophos"/>
    <property type="match status" value="1"/>
</dbReference>
<dbReference type="CTD" id="36285"/>
<evidence type="ECO:0000256" key="5">
    <source>
        <dbReference type="SAM" id="Phobius"/>
    </source>
</evidence>
<keyword evidence="2 5" id="KW-0812">Transmembrane</keyword>
<evidence type="ECO:0000256" key="2">
    <source>
        <dbReference type="ARBA" id="ARBA00022692"/>
    </source>
</evidence>
<dbReference type="Proteomes" id="UP000694872">
    <property type="component" value="Unplaced"/>
</dbReference>
<evidence type="ECO:0000256" key="3">
    <source>
        <dbReference type="ARBA" id="ARBA00022989"/>
    </source>
</evidence>
<proteinExistence type="predicted"/>
<evidence type="ECO:0000313" key="7">
    <source>
        <dbReference type="RefSeq" id="XP_013178770.1"/>
    </source>
</evidence>
<dbReference type="GO" id="GO:0016020">
    <property type="term" value="C:membrane"/>
    <property type="evidence" value="ECO:0007669"/>
    <property type="project" value="UniProtKB-SubCell"/>
</dbReference>
<dbReference type="InterPro" id="IPR004843">
    <property type="entry name" value="Calcineurin-like_PHP"/>
</dbReference>
<dbReference type="KEGG" id="pxu:106125900"/>
<dbReference type="AlphaFoldDB" id="A0AAJ7EIM5"/>
<dbReference type="InterPro" id="IPR033308">
    <property type="entry name" value="PGAP5/Cdc1/Ted1"/>
</dbReference>
<accession>A0AAJ7EIM5</accession>
<keyword evidence="3 5" id="KW-1133">Transmembrane helix</keyword>
<comment type="subcellular location">
    <subcellularLocation>
        <location evidence="1">Membrane</location>
        <topology evidence="1">Multi-pass membrane protein</topology>
    </subcellularLocation>
</comment>
<reference evidence="7" key="1">
    <citation type="submission" date="2025-08" db="UniProtKB">
        <authorList>
            <consortium name="RefSeq"/>
        </authorList>
    </citation>
    <scope>IDENTIFICATION</scope>
</reference>